<comment type="similarity">
    <text evidence="1">Belongs to the initiator RepB protein family.</text>
</comment>
<feature type="region of interest" description="Disordered" evidence="2">
    <location>
        <begin position="260"/>
        <end position="301"/>
    </location>
</feature>
<dbReference type="Pfam" id="PF01051">
    <property type="entry name" value="Rep3_N"/>
    <property type="match status" value="1"/>
</dbReference>
<dbReference type="Proteomes" id="UP000280271">
    <property type="component" value="Unassembled WGS sequence"/>
</dbReference>
<evidence type="ECO:0000256" key="1">
    <source>
        <dbReference type="ARBA" id="ARBA00038283"/>
    </source>
</evidence>
<feature type="domain" description="Initiator Rep protein WH1" evidence="3">
    <location>
        <begin position="16"/>
        <end position="174"/>
    </location>
</feature>
<dbReference type="EMBL" id="RCHC01000019">
    <property type="protein sequence ID" value="RLL19036.1"/>
    <property type="molecule type" value="Genomic_DNA"/>
</dbReference>
<organism evidence="4 5">
    <name type="scientific">Acinetobacter chengduensis</name>
    <dbReference type="NCBI Taxonomy" id="2420890"/>
    <lineage>
        <taxon>Bacteria</taxon>
        <taxon>Pseudomonadati</taxon>
        <taxon>Pseudomonadota</taxon>
        <taxon>Gammaproteobacteria</taxon>
        <taxon>Moraxellales</taxon>
        <taxon>Moraxellaceae</taxon>
        <taxon>Acinetobacter</taxon>
    </lineage>
</organism>
<evidence type="ECO:0000313" key="4">
    <source>
        <dbReference type="EMBL" id="RLL19036.1"/>
    </source>
</evidence>
<evidence type="ECO:0000256" key="2">
    <source>
        <dbReference type="SAM" id="MobiDB-lite"/>
    </source>
</evidence>
<comment type="caution">
    <text evidence="4">The sequence shown here is derived from an EMBL/GenBank/DDBJ whole genome shotgun (WGS) entry which is preliminary data.</text>
</comment>
<evidence type="ECO:0000259" key="3">
    <source>
        <dbReference type="Pfam" id="PF01051"/>
    </source>
</evidence>
<dbReference type="Gene3D" id="1.10.10.10">
    <property type="entry name" value="Winged helix-like DNA-binding domain superfamily/Winged helix DNA-binding domain"/>
    <property type="match status" value="2"/>
</dbReference>
<keyword evidence="5" id="KW-1185">Reference proteome</keyword>
<dbReference type="InterPro" id="IPR000525">
    <property type="entry name" value="Initiator_Rep_WH1"/>
</dbReference>
<gene>
    <name evidence="4" type="ORF">D9K81_14885</name>
</gene>
<accession>A0ABX9TT97</accession>
<sequence length="495" mass="56415">MEVKPANFRFTGSELVVKDLGFMQSAYCLDITELRLVAMAIIVLRRNGDRAEFSSTVPVTLHANMYADLFNTSRQNAYQTLDSAAKSLHERRINWVDTYEEATDGRKKMVKAERLNDLRWTSQCSYVESLGLVQLCFSPQIIPFLIHLDGNFAGYEIRNLIKLKTSYDFRMYELGVAWKAVGVAVFSKEDLRHRLGVMDENQFKTASNFGRMLNASLDKINNETDLTMAFEPNYAANVGSKGRHVKSYTMTVKIKKQQWLPQNHKSAITDVPETKPAKKKKKATPSPVQNDDNDDFLNGLGTNEGLFARSAPVQAPAQAPAQESYLRDESERPCGLVRLNGCLQLWPNEDGSWNYEVLLQHLNTNNFQIIGMETIPEDLLRLTDEFEKYSKRDERLGLEVAKNVINQKIAKNVRRGQVKASSATHEDNRRVRKHSHIHLTDSQLNQVLNNLEFRSRYAPQGEGNPVAINQYLKTLLSGDLQKIPDLDDYFSFRQV</sequence>
<dbReference type="RefSeq" id="WP_121523595.1">
    <property type="nucleotide sequence ID" value="NZ_RCHC01000019.1"/>
</dbReference>
<protein>
    <submittedName>
        <fullName evidence="4">RepB family plasmid replication initiator protein</fullName>
    </submittedName>
</protein>
<proteinExistence type="inferred from homology"/>
<dbReference type="InterPro" id="IPR036388">
    <property type="entry name" value="WH-like_DNA-bd_sf"/>
</dbReference>
<dbReference type="InterPro" id="IPR036390">
    <property type="entry name" value="WH_DNA-bd_sf"/>
</dbReference>
<reference evidence="4 5" key="1">
    <citation type="submission" date="2018-09" db="EMBL/GenBank/DDBJ databases">
        <title>The draft genome of Acinetobacter sp. strains.</title>
        <authorList>
            <person name="Qin J."/>
            <person name="Feng Y."/>
            <person name="Zong Z."/>
        </authorList>
    </citation>
    <scope>NUCLEOTIDE SEQUENCE [LARGE SCALE GENOMIC DNA]</scope>
    <source>
        <strain evidence="4 5">WCHAc060005</strain>
    </source>
</reference>
<dbReference type="SUPFAM" id="SSF46785">
    <property type="entry name" value="Winged helix' DNA-binding domain"/>
    <property type="match status" value="2"/>
</dbReference>
<evidence type="ECO:0000313" key="5">
    <source>
        <dbReference type="Proteomes" id="UP000280271"/>
    </source>
</evidence>
<name>A0ABX9TT97_9GAMM</name>